<name>A0A424YA84_9FIRM</name>
<keyword evidence="1" id="KW-1133">Transmembrane helix</keyword>
<feature type="transmembrane region" description="Helical" evidence="1">
    <location>
        <begin position="6"/>
        <end position="23"/>
    </location>
</feature>
<proteinExistence type="predicted"/>
<reference evidence="2 3" key="1">
    <citation type="submission" date="2018-08" db="EMBL/GenBank/DDBJ databases">
        <title>The metabolism and importance of syntrophic acetate oxidation coupled to methane or sulfide production in haloalkaline environments.</title>
        <authorList>
            <person name="Timmers P.H.A."/>
            <person name="Vavourakis C.D."/>
            <person name="Sorokin D.Y."/>
            <person name="Sinninghe Damste J.S."/>
            <person name="Muyzer G."/>
            <person name="Stams A.J.M."/>
            <person name="Plugge C.M."/>
        </authorList>
    </citation>
    <scope>NUCLEOTIDE SEQUENCE [LARGE SCALE GENOMIC DNA]</scope>
    <source>
        <strain evidence="2">MSAO_Bac1</strain>
    </source>
</reference>
<keyword evidence="1" id="KW-0812">Transmembrane</keyword>
<protein>
    <submittedName>
        <fullName evidence="2">DUF1614 domain-containing protein</fullName>
    </submittedName>
</protein>
<dbReference type="AlphaFoldDB" id="A0A424YA84"/>
<organism evidence="2 3">
    <name type="scientific">Candidatus Syntrophonatronum acetioxidans</name>
    <dbReference type="NCBI Taxonomy" id="1795816"/>
    <lineage>
        <taxon>Bacteria</taxon>
        <taxon>Bacillati</taxon>
        <taxon>Bacillota</taxon>
        <taxon>Clostridia</taxon>
        <taxon>Eubacteriales</taxon>
        <taxon>Syntrophomonadaceae</taxon>
        <taxon>Candidatus Syntrophonatronum</taxon>
    </lineage>
</organism>
<evidence type="ECO:0000313" key="2">
    <source>
        <dbReference type="EMBL" id="RQD73379.1"/>
    </source>
</evidence>
<feature type="transmembrane region" description="Helical" evidence="1">
    <location>
        <begin position="35"/>
        <end position="53"/>
    </location>
</feature>
<dbReference type="EMBL" id="QZAA01000258">
    <property type="protein sequence ID" value="RQD73379.1"/>
    <property type="molecule type" value="Genomic_DNA"/>
</dbReference>
<dbReference type="Proteomes" id="UP000285138">
    <property type="component" value="Unassembled WGS sequence"/>
</dbReference>
<comment type="caution">
    <text evidence="2">The sequence shown here is derived from an EMBL/GenBank/DDBJ whole genome shotgun (WGS) entry which is preliminary data.</text>
</comment>
<feature type="transmembrane region" description="Helical" evidence="1">
    <location>
        <begin position="59"/>
        <end position="78"/>
    </location>
</feature>
<feature type="transmembrane region" description="Helical" evidence="1">
    <location>
        <begin position="140"/>
        <end position="158"/>
    </location>
</feature>
<gene>
    <name evidence="2" type="ORF">D5R97_09425</name>
</gene>
<dbReference type="Pfam" id="PF07758">
    <property type="entry name" value="DUF1614"/>
    <property type="match status" value="1"/>
</dbReference>
<evidence type="ECO:0000313" key="3">
    <source>
        <dbReference type="Proteomes" id="UP000285138"/>
    </source>
</evidence>
<sequence length="209" mass="22336">MFGTSSGVILLTAITALIYLGFLHRVLDRMRLTKGQALALLLFMVVSYFLPSLKITPQIYINLGGALIPLGICFYLLFTADTREEKIRGGITPFLVFMVVYSSDKILSIRPGSGPDLDPLFIPPLAAGIIAYLWGRSRRVAFIGGVIGVVLLEVVSGLENFFRGLVPGPVVIGGGGVFGAAVIAGILAVFLAEIVGETRERLQGGPKNE</sequence>
<feature type="transmembrane region" description="Helical" evidence="1">
    <location>
        <begin position="170"/>
        <end position="192"/>
    </location>
</feature>
<dbReference type="InterPro" id="IPR011672">
    <property type="entry name" value="DUF1614"/>
</dbReference>
<accession>A0A424YA84</accession>
<evidence type="ECO:0000256" key="1">
    <source>
        <dbReference type="SAM" id="Phobius"/>
    </source>
</evidence>
<keyword evidence="1" id="KW-0472">Membrane</keyword>